<reference evidence="10" key="1">
    <citation type="submission" date="2018-05" db="EMBL/GenBank/DDBJ databases">
        <title>Ignatzschineria dubaiensis sp. nov., isolated from necrotic foot tissues of dromedaries (Camelus dromedarius) and associated maggots in Dubai, United Arab Emirates.</title>
        <authorList>
            <person name="Tsang C.C."/>
            <person name="Tang J.Y.M."/>
            <person name="Fong J.Y.H."/>
            <person name="Kinne J."/>
            <person name="Lee H.H."/>
            <person name="Joseph M."/>
            <person name="Jose S."/>
            <person name="Schuster R.K."/>
            <person name="Tang Y."/>
            <person name="Sivakumar S."/>
            <person name="Chen J.H.K."/>
            <person name="Teng J.L.L."/>
            <person name="Lau S.K.P."/>
            <person name="Wernery U."/>
            <person name="Woo P.C.Y."/>
        </authorList>
    </citation>
    <scope>NUCLEOTIDE SEQUENCE [LARGE SCALE GENOMIC DNA]</scope>
    <source>
        <strain evidence="10">KCTC 22644</strain>
    </source>
</reference>
<keyword evidence="4 6" id="KW-0808">Transferase</keyword>
<dbReference type="InterPro" id="IPR029063">
    <property type="entry name" value="SAM-dependent_MTases_sf"/>
</dbReference>
<sequence length="733" mass="84077">MSKFYITCAQGLAPFVKRELTDLGIDAKEEGTGVSFTGEPKDAYRACLWVRCGSRVLLELKTGKFASLDQLHEELSLFSWSTHMKETDTFATKVTTRKAGNIHTHFAALRVKDAIVDYFNELMGTRPNVDLDAPDHRFYLHIDEKQYTLYLDMSGEPLHKRGFRSEQGTAPIKENLAAALLYRSNWPEKAANHEHFIDPLCGAGTILIEAALMARDIAPGLYRNDFGFMRWRRFNAIDWDACYQEAQRRATEGEARYQGQLVGVERSSMMIGITKANADRARVLKNMCFKHMPFQDYSRDPALTSGLIVTNPPYGERLGEKETLVETYQDLGDFLKRYEGFTAGVITSSPELGRVMGLRAKKINKFWNGALDCIYLQFEIAPEYFVDRKKADENDRRIALDSLLEGGGDAFMNRLSKNYKHLAKWATRQNIEAYRLYDADIPEFNVAIDLYKDQIVIYEYEAPSTVDKKLAEARFNKVVQLIPHVIDGMTLKDIHIKQRAKQRGKSQYEKYSDTEGDLFSVKEGDAELLVNLTDYLDTGLFLDHREVRMMIGKMAKRKRFLNLFCYTASATVHAANGGASNTLSVDLSRTYLAWADQNLALNGHFNGHELIQADVLKWLKERVEKMRAKPLLKRNEDKFDLIFMDPPTFSNSKRMEDILDIQRDHIALINDAMRLLAHEGTLLFSTNLRRFKMDSELLEIFDITDISSKTLPEDFKRNPKIRQCFLIKHKINI</sequence>
<evidence type="ECO:0000256" key="7">
    <source>
        <dbReference type="PROSITE-ProRule" id="PRU00529"/>
    </source>
</evidence>
<keyword evidence="1 6" id="KW-0963">Cytoplasm</keyword>
<dbReference type="InterPro" id="IPR054170">
    <property type="entry name" value="RlmL_1st"/>
</dbReference>
<dbReference type="CDD" id="cd02440">
    <property type="entry name" value="AdoMet_MTases"/>
    <property type="match status" value="1"/>
</dbReference>
<dbReference type="InterPro" id="IPR002052">
    <property type="entry name" value="DNA_methylase_N6_adenine_CS"/>
</dbReference>
<comment type="catalytic activity">
    <reaction evidence="6">
        <text>guanosine(2445) in 23S rRNA + S-adenosyl-L-methionine = N(2)-methylguanosine(2445) in 23S rRNA + S-adenosyl-L-homocysteine + H(+)</text>
        <dbReference type="Rhea" id="RHEA:42740"/>
        <dbReference type="Rhea" id="RHEA-COMP:10215"/>
        <dbReference type="Rhea" id="RHEA-COMP:10216"/>
        <dbReference type="ChEBI" id="CHEBI:15378"/>
        <dbReference type="ChEBI" id="CHEBI:57856"/>
        <dbReference type="ChEBI" id="CHEBI:59789"/>
        <dbReference type="ChEBI" id="CHEBI:74269"/>
        <dbReference type="ChEBI" id="CHEBI:74481"/>
        <dbReference type="EC" id="2.1.1.173"/>
    </reaction>
</comment>
<dbReference type="InterPro" id="IPR019614">
    <property type="entry name" value="SAM-dep_methyl-trfase"/>
</dbReference>
<dbReference type="PROSITE" id="PS00092">
    <property type="entry name" value="N6_MTASE"/>
    <property type="match status" value="1"/>
</dbReference>
<keyword evidence="2 6" id="KW-0698">rRNA processing</keyword>
<evidence type="ECO:0000256" key="4">
    <source>
        <dbReference type="ARBA" id="ARBA00022679"/>
    </source>
</evidence>
<dbReference type="SMART" id="SM00981">
    <property type="entry name" value="THUMP"/>
    <property type="match status" value="1"/>
</dbReference>
<dbReference type="Proteomes" id="UP000245020">
    <property type="component" value="Unassembled WGS sequence"/>
</dbReference>
<dbReference type="GO" id="GO:0070043">
    <property type="term" value="F:rRNA (guanine-N7-)-methyltransferase activity"/>
    <property type="evidence" value="ECO:0007669"/>
    <property type="project" value="UniProtKB-UniRule"/>
</dbReference>
<dbReference type="HAMAP" id="MF_01858">
    <property type="entry name" value="23SrRNA_methyltr_KL"/>
    <property type="match status" value="1"/>
</dbReference>
<dbReference type="PANTHER" id="PTHR47313:SF1">
    <property type="entry name" value="RIBOSOMAL RNA LARGE SUBUNIT METHYLTRANSFERASE K_L"/>
    <property type="match status" value="1"/>
</dbReference>
<dbReference type="SUPFAM" id="SSF53335">
    <property type="entry name" value="S-adenosyl-L-methionine-dependent methyltransferases"/>
    <property type="match status" value="2"/>
</dbReference>
<proteinExistence type="inferred from homology"/>
<evidence type="ECO:0000259" key="8">
    <source>
        <dbReference type="PROSITE" id="PS51165"/>
    </source>
</evidence>
<keyword evidence="3 6" id="KW-0489">Methyltransferase</keyword>
<name>A0A2U2ACK8_9GAMM</name>
<organism evidence="9 10">
    <name type="scientific">Ignatzschineria ureiclastica</name>
    <dbReference type="NCBI Taxonomy" id="472582"/>
    <lineage>
        <taxon>Bacteria</taxon>
        <taxon>Pseudomonadati</taxon>
        <taxon>Pseudomonadota</taxon>
        <taxon>Gammaproteobacteria</taxon>
        <taxon>Cardiobacteriales</taxon>
        <taxon>Ignatzschineriaceae</taxon>
        <taxon>Ignatzschineria</taxon>
    </lineage>
</organism>
<dbReference type="Pfam" id="PF02926">
    <property type="entry name" value="THUMP"/>
    <property type="match status" value="1"/>
</dbReference>
<evidence type="ECO:0000313" key="9">
    <source>
        <dbReference type="EMBL" id="PWD80394.1"/>
    </source>
</evidence>
<dbReference type="InterPro" id="IPR004114">
    <property type="entry name" value="THUMP_dom"/>
</dbReference>
<dbReference type="RefSeq" id="WP_109189837.1">
    <property type="nucleotide sequence ID" value="NZ_BMYA01000004.1"/>
</dbReference>
<dbReference type="Pfam" id="PF01170">
    <property type="entry name" value="UPF0020"/>
    <property type="match status" value="1"/>
</dbReference>
<dbReference type="AlphaFoldDB" id="A0A2U2ACK8"/>
<evidence type="ECO:0000256" key="3">
    <source>
        <dbReference type="ARBA" id="ARBA00022603"/>
    </source>
</evidence>
<dbReference type="GO" id="GO:0052915">
    <property type="term" value="F:23S rRNA (guanine(2445)-N(2))-methyltransferase activity"/>
    <property type="evidence" value="ECO:0007669"/>
    <property type="project" value="UniProtKB-UniRule"/>
</dbReference>
<evidence type="ECO:0000256" key="6">
    <source>
        <dbReference type="HAMAP-Rule" id="MF_01858"/>
    </source>
</evidence>
<comment type="caution">
    <text evidence="9">The sequence shown here is derived from an EMBL/GenBank/DDBJ whole genome shotgun (WGS) entry which is preliminary data.</text>
</comment>
<feature type="domain" description="THUMP" evidence="8">
    <location>
        <begin position="42"/>
        <end position="153"/>
    </location>
</feature>
<keyword evidence="7" id="KW-0694">RNA-binding</keyword>
<dbReference type="Pfam" id="PF22020">
    <property type="entry name" value="RlmL_1st"/>
    <property type="match status" value="1"/>
</dbReference>
<accession>A0A2U2ACK8</accession>
<evidence type="ECO:0000256" key="2">
    <source>
        <dbReference type="ARBA" id="ARBA00022552"/>
    </source>
</evidence>
<dbReference type="PANTHER" id="PTHR47313">
    <property type="entry name" value="RIBOSOMAL RNA LARGE SUBUNIT METHYLTRANSFERASE K/L"/>
    <property type="match status" value="1"/>
</dbReference>
<dbReference type="Gene3D" id="3.30.2130.30">
    <property type="match status" value="1"/>
</dbReference>
<comment type="function">
    <text evidence="6">Specifically methylates the guanine in position 2445 (m2G2445) and the guanine in position 2069 (m7G2069) of 23S rRNA.</text>
</comment>
<dbReference type="EC" id="2.1.1.264" evidence="6"/>
<dbReference type="CDD" id="cd11715">
    <property type="entry name" value="THUMP_AdoMetMT"/>
    <property type="match status" value="1"/>
</dbReference>
<evidence type="ECO:0000313" key="10">
    <source>
        <dbReference type="Proteomes" id="UP000245020"/>
    </source>
</evidence>
<comment type="similarity">
    <text evidence="6">Belongs to the methyltransferase superfamily. RlmKL family.</text>
</comment>
<dbReference type="PIRSF" id="PIRSF037618">
    <property type="entry name" value="RNA_Mtase_bacteria_prd"/>
    <property type="match status" value="1"/>
</dbReference>
<dbReference type="Gene3D" id="3.30.750.80">
    <property type="entry name" value="RNA methyltransferase domain (HRMD) like"/>
    <property type="match status" value="1"/>
</dbReference>
<dbReference type="InterPro" id="IPR000241">
    <property type="entry name" value="RlmKL-like_Mtase"/>
</dbReference>
<evidence type="ECO:0000256" key="5">
    <source>
        <dbReference type="ARBA" id="ARBA00022691"/>
    </source>
</evidence>
<dbReference type="Pfam" id="PF10672">
    <property type="entry name" value="Methyltrans_SAM"/>
    <property type="match status" value="1"/>
</dbReference>
<dbReference type="EC" id="2.1.1.173" evidence="6"/>
<evidence type="ECO:0000256" key="1">
    <source>
        <dbReference type="ARBA" id="ARBA00022490"/>
    </source>
</evidence>
<dbReference type="GO" id="GO:0005737">
    <property type="term" value="C:cytoplasm"/>
    <property type="evidence" value="ECO:0007669"/>
    <property type="project" value="UniProtKB-SubCell"/>
</dbReference>
<dbReference type="NCBIfam" id="NF008748">
    <property type="entry name" value="PRK11783.1"/>
    <property type="match status" value="1"/>
</dbReference>
<comment type="subcellular location">
    <subcellularLocation>
        <location evidence="6">Cytoplasm</location>
    </subcellularLocation>
</comment>
<keyword evidence="10" id="KW-1185">Reference proteome</keyword>
<keyword evidence="5 6" id="KW-0949">S-adenosyl-L-methionine</keyword>
<dbReference type="GO" id="GO:0003723">
    <property type="term" value="F:RNA binding"/>
    <property type="evidence" value="ECO:0007669"/>
    <property type="project" value="UniProtKB-UniRule"/>
</dbReference>
<dbReference type="OrthoDB" id="9809404at2"/>
<dbReference type="InterPro" id="IPR017244">
    <property type="entry name" value="23SrRNA_methyltr_KL"/>
</dbReference>
<dbReference type="EMBL" id="QEWQ01000006">
    <property type="protein sequence ID" value="PWD80394.1"/>
    <property type="molecule type" value="Genomic_DNA"/>
</dbReference>
<dbReference type="PROSITE" id="PS51165">
    <property type="entry name" value="THUMP"/>
    <property type="match status" value="1"/>
</dbReference>
<gene>
    <name evidence="6" type="primary">rlmL</name>
    <name evidence="9" type="ORF">DC083_08740</name>
</gene>
<protein>
    <recommendedName>
        <fullName evidence="6">Ribosomal RNA large subunit methyltransferase K/L</fullName>
    </recommendedName>
    <domain>
        <recommendedName>
            <fullName evidence="6">23S rRNA m2G2445 methyltransferase</fullName>
            <ecNumber evidence="6">2.1.1.173</ecNumber>
        </recommendedName>
        <alternativeName>
            <fullName evidence="6">rRNA (guanine-N(2)-)-methyltransferase RlmL</fullName>
        </alternativeName>
    </domain>
    <domain>
        <recommendedName>
            <fullName evidence="6">23S rRNA m7G2069 methyltransferase</fullName>
            <ecNumber evidence="6">2.1.1.264</ecNumber>
        </recommendedName>
        <alternativeName>
            <fullName evidence="6">rRNA (guanine-N(7)-)-methyltransferase RlmK</fullName>
        </alternativeName>
    </domain>
</protein>
<comment type="catalytic activity">
    <reaction evidence="6">
        <text>guanosine(2069) in 23S rRNA + S-adenosyl-L-methionine = N(2)-methylguanosine(2069) in 23S rRNA + S-adenosyl-L-homocysteine + H(+)</text>
        <dbReference type="Rhea" id="RHEA:43772"/>
        <dbReference type="Rhea" id="RHEA-COMP:10688"/>
        <dbReference type="Rhea" id="RHEA-COMP:10689"/>
        <dbReference type="ChEBI" id="CHEBI:15378"/>
        <dbReference type="ChEBI" id="CHEBI:57856"/>
        <dbReference type="ChEBI" id="CHEBI:59789"/>
        <dbReference type="ChEBI" id="CHEBI:74269"/>
        <dbReference type="ChEBI" id="CHEBI:74481"/>
        <dbReference type="EC" id="2.1.1.264"/>
    </reaction>
</comment>
<dbReference type="Gene3D" id="3.40.50.150">
    <property type="entry name" value="Vaccinia Virus protein VP39"/>
    <property type="match status" value="2"/>
</dbReference>